<comment type="similarity">
    <text evidence="2">Belongs to the major facilitator superfamily.</text>
</comment>
<keyword evidence="6 8" id="KW-0472">Membrane</keyword>
<feature type="region of interest" description="Disordered" evidence="7">
    <location>
        <begin position="1"/>
        <end position="62"/>
    </location>
</feature>
<organism evidence="10 11">
    <name type="scientific">Punctularia strigosozonata (strain HHB-11173)</name>
    <name type="common">White-rot fungus</name>
    <dbReference type="NCBI Taxonomy" id="741275"/>
    <lineage>
        <taxon>Eukaryota</taxon>
        <taxon>Fungi</taxon>
        <taxon>Dikarya</taxon>
        <taxon>Basidiomycota</taxon>
        <taxon>Agaricomycotina</taxon>
        <taxon>Agaricomycetes</taxon>
        <taxon>Corticiales</taxon>
        <taxon>Punctulariaceae</taxon>
        <taxon>Punctularia</taxon>
    </lineage>
</organism>
<dbReference type="EMBL" id="JH687554">
    <property type="protein sequence ID" value="EIN04453.1"/>
    <property type="molecule type" value="Genomic_DNA"/>
</dbReference>
<dbReference type="Gene3D" id="1.20.1720.10">
    <property type="entry name" value="Multidrug resistance protein D"/>
    <property type="match status" value="1"/>
</dbReference>
<dbReference type="SUPFAM" id="SSF103473">
    <property type="entry name" value="MFS general substrate transporter"/>
    <property type="match status" value="1"/>
</dbReference>
<dbReference type="Gene3D" id="1.20.1250.20">
    <property type="entry name" value="MFS general substrate transporter like domains"/>
    <property type="match status" value="1"/>
</dbReference>
<proteinExistence type="inferred from homology"/>
<accession>R7S2L4</accession>
<reference evidence="11" key="1">
    <citation type="journal article" date="2012" name="Science">
        <title>The Paleozoic origin of enzymatic lignin decomposition reconstructed from 31 fungal genomes.</title>
        <authorList>
            <person name="Floudas D."/>
            <person name="Binder M."/>
            <person name="Riley R."/>
            <person name="Barry K."/>
            <person name="Blanchette R.A."/>
            <person name="Henrissat B."/>
            <person name="Martinez A.T."/>
            <person name="Otillar R."/>
            <person name="Spatafora J.W."/>
            <person name="Yadav J.S."/>
            <person name="Aerts A."/>
            <person name="Benoit I."/>
            <person name="Boyd A."/>
            <person name="Carlson A."/>
            <person name="Copeland A."/>
            <person name="Coutinho P.M."/>
            <person name="de Vries R.P."/>
            <person name="Ferreira P."/>
            <person name="Findley K."/>
            <person name="Foster B."/>
            <person name="Gaskell J."/>
            <person name="Glotzer D."/>
            <person name="Gorecki P."/>
            <person name="Heitman J."/>
            <person name="Hesse C."/>
            <person name="Hori C."/>
            <person name="Igarashi K."/>
            <person name="Jurgens J.A."/>
            <person name="Kallen N."/>
            <person name="Kersten P."/>
            <person name="Kohler A."/>
            <person name="Kuees U."/>
            <person name="Kumar T.K.A."/>
            <person name="Kuo A."/>
            <person name="LaButti K."/>
            <person name="Larrondo L.F."/>
            <person name="Lindquist E."/>
            <person name="Ling A."/>
            <person name="Lombard V."/>
            <person name="Lucas S."/>
            <person name="Lundell T."/>
            <person name="Martin R."/>
            <person name="McLaughlin D.J."/>
            <person name="Morgenstern I."/>
            <person name="Morin E."/>
            <person name="Murat C."/>
            <person name="Nagy L.G."/>
            <person name="Nolan M."/>
            <person name="Ohm R.A."/>
            <person name="Patyshakuliyeva A."/>
            <person name="Rokas A."/>
            <person name="Ruiz-Duenas F.J."/>
            <person name="Sabat G."/>
            <person name="Salamov A."/>
            <person name="Samejima M."/>
            <person name="Schmutz J."/>
            <person name="Slot J.C."/>
            <person name="St John F."/>
            <person name="Stenlid J."/>
            <person name="Sun H."/>
            <person name="Sun S."/>
            <person name="Syed K."/>
            <person name="Tsang A."/>
            <person name="Wiebenga A."/>
            <person name="Young D."/>
            <person name="Pisabarro A."/>
            <person name="Eastwood D.C."/>
            <person name="Martin F."/>
            <person name="Cullen D."/>
            <person name="Grigoriev I.V."/>
            <person name="Hibbett D.S."/>
        </authorList>
    </citation>
    <scope>NUCLEOTIDE SEQUENCE [LARGE SCALE GENOMIC DNA]</scope>
    <source>
        <strain evidence="11">HHB-11173 SS5</strain>
    </source>
</reference>
<feature type="transmembrane region" description="Helical" evidence="8">
    <location>
        <begin position="402"/>
        <end position="420"/>
    </location>
</feature>
<dbReference type="FunFam" id="1.20.1720.10:FF:000013">
    <property type="entry name" value="Related to multidrug resistance proteins"/>
    <property type="match status" value="1"/>
</dbReference>
<dbReference type="InterPro" id="IPR011701">
    <property type="entry name" value="MFS"/>
</dbReference>
<dbReference type="OrthoDB" id="10021397at2759"/>
<dbReference type="AlphaFoldDB" id="R7S2L4"/>
<name>R7S2L4_PUNST</name>
<dbReference type="PANTHER" id="PTHR23501:SF78">
    <property type="entry name" value="MAJOR FACILITATOR SUPERFAMILY (MFS) PROFILE DOMAIN-CONTAINING PROTEIN-RELATED"/>
    <property type="match status" value="1"/>
</dbReference>
<feature type="domain" description="Major facilitator superfamily (MFS) profile" evidence="9">
    <location>
        <begin position="76"/>
        <end position="572"/>
    </location>
</feature>
<feature type="transmembrane region" description="Helical" evidence="8">
    <location>
        <begin position="166"/>
        <end position="187"/>
    </location>
</feature>
<evidence type="ECO:0000256" key="8">
    <source>
        <dbReference type="SAM" id="Phobius"/>
    </source>
</evidence>
<feature type="transmembrane region" description="Helical" evidence="8">
    <location>
        <begin position="110"/>
        <end position="129"/>
    </location>
</feature>
<feature type="transmembrane region" description="Helical" evidence="8">
    <location>
        <begin position="545"/>
        <end position="568"/>
    </location>
</feature>
<keyword evidence="11" id="KW-1185">Reference proteome</keyword>
<dbReference type="GeneID" id="18881644"/>
<dbReference type="Proteomes" id="UP000054196">
    <property type="component" value="Unassembled WGS sequence"/>
</dbReference>
<feature type="compositionally biased region" description="Polar residues" evidence="7">
    <location>
        <begin position="1"/>
        <end position="13"/>
    </location>
</feature>
<dbReference type="GO" id="GO:0012505">
    <property type="term" value="C:endomembrane system"/>
    <property type="evidence" value="ECO:0007669"/>
    <property type="project" value="UniProtKB-SubCell"/>
</dbReference>
<feature type="transmembrane region" description="Helical" evidence="8">
    <location>
        <begin position="297"/>
        <end position="320"/>
    </location>
</feature>
<dbReference type="Pfam" id="PF07690">
    <property type="entry name" value="MFS_1"/>
    <property type="match status" value="1"/>
</dbReference>
<dbReference type="PROSITE" id="PS50850">
    <property type="entry name" value="MFS"/>
    <property type="match status" value="1"/>
</dbReference>
<feature type="transmembrane region" description="Helical" evidence="8">
    <location>
        <begin position="332"/>
        <end position="352"/>
    </location>
</feature>
<dbReference type="RefSeq" id="XP_007388248.1">
    <property type="nucleotide sequence ID" value="XM_007388186.1"/>
</dbReference>
<feature type="transmembrane region" description="Helical" evidence="8">
    <location>
        <begin position="73"/>
        <end position="90"/>
    </location>
</feature>
<evidence type="ECO:0000256" key="5">
    <source>
        <dbReference type="ARBA" id="ARBA00022989"/>
    </source>
</evidence>
<dbReference type="GO" id="GO:0005886">
    <property type="term" value="C:plasma membrane"/>
    <property type="evidence" value="ECO:0007669"/>
    <property type="project" value="TreeGrafter"/>
</dbReference>
<evidence type="ECO:0000259" key="9">
    <source>
        <dbReference type="PROSITE" id="PS50850"/>
    </source>
</evidence>
<dbReference type="InterPro" id="IPR036259">
    <property type="entry name" value="MFS_trans_sf"/>
</dbReference>
<dbReference type="InterPro" id="IPR020846">
    <property type="entry name" value="MFS_dom"/>
</dbReference>
<evidence type="ECO:0000256" key="7">
    <source>
        <dbReference type="SAM" id="MobiDB-lite"/>
    </source>
</evidence>
<feature type="transmembrane region" description="Helical" evidence="8">
    <location>
        <begin position="199"/>
        <end position="221"/>
    </location>
</feature>
<feature type="transmembrane region" description="Helical" evidence="8">
    <location>
        <begin position="267"/>
        <end position="285"/>
    </location>
</feature>
<evidence type="ECO:0000256" key="3">
    <source>
        <dbReference type="ARBA" id="ARBA00022448"/>
    </source>
</evidence>
<protein>
    <submittedName>
        <fullName evidence="10">MFS general substrate transporter</fullName>
    </submittedName>
</protein>
<gene>
    <name evidence="10" type="ORF">PUNSTDRAFT_146434</name>
</gene>
<dbReference type="HOGENOM" id="CLU_000960_22_0_1"/>
<dbReference type="eggNOG" id="KOG0254">
    <property type="taxonomic scope" value="Eukaryota"/>
</dbReference>
<comment type="subcellular location">
    <subcellularLocation>
        <location evidence="1">Endomembrane system</location>
        <topology evidence="1">Multi-pass membrane protein</topology>
    </subcellularLocation>
</comment>
<evidence type="ECO:0000256" key="2">
    <source>
        <dbReference type="ARBA" id="ARBA00008335"/>
    </source>
</evidence>
<evidence type="ECO:0000313" key="10">
    <source>
        <dbReference type="EMBL" id="EIN04453.1"/>
    </source>
</evidence>
<dbReference type="GO" id="GO:0022857">
    <property type="term" value="F:transmembrane transporter activity"/>
    <property type="evidence" value="ECO:0007669"/>
    <property type="project" value="InterPro"/>
</dbReference>
<feature type="region of interest" description="Disordered" evidence="7">
    <location>
        <begin position="588"/>
        <end position="614"/>
    </location>
</feature>
<dbReference type="KEGG" id="psq:PUNSTDRAFT_146434"/>
<feature type="transmembrane region" description="Helical" evidence="8">
    <location>
        <begin position="358"/>
        <end position="381"/>
    </location>
</feature>
<evidence type="ECO:0000256" key="4">
    <source>
        <dbReference type="ARBA" id="ARBA00022692"/>
    </source>
</evidence>
<dbReference type="PANTHER" id="PTHR23501">
    <property type="entry name" value="MAJOR FACILITATOR SUPERFAMILY"/>
    <property type="match status" value="1"/>
</dbReference>
<evidence type="ECO:0000313" key="11">
    <source>
        <dbReference type="Proteomes" id="UP000054196"/>
    </source>
</evidence>
<feature type="transmembrane region" description="Helical" evidence="8">
    <location>
        <begin position="141"/>
        <end position="160"/>
    </location>
</feature>
<evidence type="ECO:0000256" key="1">
    <source>
        <dbReference type="ARBA" id="ARBA00004127"/>
    </source>
</evidence>
<feature type="transmembrane region" description="Helical" evidence="8">
    <location>
        <begin position="227"/>
        <end position="246"/>
    </location>
</feature>
<evidence type="ECO:0000256" key="6">
    <source>
        <dbReference type="ARBA" id="ARBA00023136"/>
    </source>
</evidence>
<sequence>MTNPNDQIISASNAIHDREEGDSVFGSAGPTRVPSPLHDPEKASLDDPVPGPKKSKSEISLQDQTTRLSTSKLVIIFCGLGLSLFLSFLDSTSVATASATIANDLHAGETIAWVGTSYLVANTSCQLIYGRLSDIFGRKNLLLGALTIFAIGDLLCGFAQTQVQLYIFRAIAGIGGGGINNMAMIIMSDVTSLRERAKWQGFIASAVAAGSAAGPFLGAVFSQKVTWRWTFWFTPPLTALCIFIVWTCIPLKRVPGDFKAKLAKVDFLGSALSLAANVLVLVPISSGGATWSWSSPLVISMLTVGCLLWLAFIVVEWKIAALPVLPLRLFRYRTVGVIFVQTIFVGMVYYGNLYFLPIFFQSMLDMSAITSACYLLALLVVQTISSVTNGQITMRTGRIKPQIVTGFAFWLIGAGLETLFPRIARGYGDGGVIWWIHRSYIVGFLFIQGIGVGGTLQTTLVSAQAAAPPIDRAVVTGTRNFCRTLGGAFGLALSNAIRNNVVKAHLPQQLPDALKRQLIHSASLTLPQDLDPTIREGVIRAFAKALHIIFLVYLAIVAICFLFSWLIVDNGLPDNAKLTAANKAAATKGPLADDPACQNIPGADFKPTRASQSV</sequence>
<keyword evidence="3" id="KW-0813">Transport</keyword>
<feature type="transmembrane region" description="Helical" evidence="8">
    <location>
        <begin position="432"/>
        <end position="452"/>
    </location>
</feature>
<dbReference type="OMA" id="GGSIWPW"/>
<keyword evidence="4 8" id="KW-0812">Transmembrane</keyword>
<keyword evidence="5 8" id="KW-1133">Transmembrane helix</keyword>